<evidence type="ECO:0000313" key="7">
    <source>
        <dbReference type="Proteomes" id="UP000593663"/>
    </source>
</evidence>
<reference evidence="3" key="5">
    <citation type="submission" date="2017-10" db="EMBL/GenBank/DDBJ databases">
        <authorList>
            <person name="Banno H."/>
            <person name="Chua N.-H."/>
        </authorList>
    </citation>
    <scope>NUCLEOTIDE SEQUENCE</scope>
    <source>
        <strain evidence="3">OMI</strain>
    </source>
</reference>
<evidence type="ECO:0000256" key="1">
    <source>
        <dbReference type="SAM" id="MobiDB-lite"/>
    </source>
</evidence>
<keyword evidence="2" id="KW-0732">Signal</keyword>
<dbReference type="KEGG" id="sbar:H5V43_20825"/>
<evidence type="ECO:0000256" key="2">
    <source>
        <dbReference type="SAM" id="SignalP"/>
    </source>
</evidence>
<gene>
    <name evidence="4" type="ORF">GCM10019071_27680</name>
    <name evidence="5" type="ORF">H5V43_20825</name>
    <name evidence="3" type="ORF">SFOMI_4359</name>
</gene>
<organism evidence="3 6">
    <name type="scientific">Sphingobium fuliginis (strain ATCC 27551)</name>
    <dbReference type="NCBI Taxonomy" id="336203"/>
    <lineage>
        <taxon>Bacteria</taxon>
        <taxon>Pseudomonadati</taxon>
        <taxon>Pseudomonadota</taxon>
        <taxon>Alphaproteobacteria</taxon>
        <taxon>Sphingomonadales</taxon>
        <taxon>Sphingomonadaceae</taxon>
        <taxon>Sphingobium</taxon>
    </lineage>
</organism>
<feature type="region of interest" description="Disordered" evidence="1">
    <location>
        <begin position="36"/>
        <end position="66"/>
    </location>
</feature>
<reference evidence="4" key="9">
    <citation type="submission" date="2024-05" db="EMBL/GenBank/DDBJ databases">
        <authorList>
            <person name="Sun Q."/>
            <person name="Sedlacek I."/>
        </authorList>
    </citation>
    <scope>NUCLEOTIDE SEQUENCE</scope>
    <source>
        <strain evidence="4">CCM 7327</strain>
    </source>
</reference>
<dbReference type="EMBL" id="BMDU01000006">
    <property type="protein sequence ID" value="GFZ95830.1"/>
    <property type="molecule type" value="Genomic_DNA"/>
</dbReference>
<evidence type="ECO:0000313" key="8">
    <source>
        <dbReference type="Proteomes" id="UP000628109"/>
    </source>
</evidence>
<keyword evidence="8" id="KW-1185">Reference proteome</keyword>
<dbReference type="Proteomes" id="UP000221538">
    <property type="component" value="Unassembled WGS sequence"/>
</dbReference>
<dbReference type="EMBL" id="CP060036">
    <property type="protein sequence ID" value="QOT73650.1"/>
    <property type="molecule type" value="Genomic_DNA"/>
</dbReference>
<reference evidence="3" key="4">
    <citation type="submission" date="2017-10" db="EMBL/GenBank/DDBJ databases">
        <title>Bioaugmenting a lab-scale membrane bioreactor with Sphingobium fuliginis OMI to degrade 4-tert-butylphenol.</title>
        <authorList>
            <person name="Takada K."/>
            <person name="Shiba T."/>
            <person name="Soda S."/>
            <person name="Inoue D."/>
            <person name="Miyake M."/>
            <person name="Eguchi M."/>
            <person name="Ike M."/>
        </authorList>
    </citation>
    <scope>NUCLEOTIDE SEQUENCE</scope>
    <source>
        <strain evidence="3">OMI</strain>
    </source>
</reference>
<reference evidence="5" key="8">
    <citation type="journal article" date="2021" name="Microbiol. Resour. Announc.">
        <title>Complete Genome Sequence of Sphingobium barthaii KK22, a High-Molecular-Weight Polycyclic Aromatic Hydrocarbon-Degrading Soil Bacterium.</title>
        <authorList>
            <person name="Mori J.F."/>
            <person name="Kanaly R.A."/>
        </authorList>
    </citation>
    <scope>NUCLEOTIDE SEQUENCE</scope>
    <source>
        <strain evidence="5">KK22</strain>
    </source>
</reference>
<reference evidence="7" key="7">
    <citation type="submission" date="2020-08" db="EMBL/GenBank/DDBJ databases">
        <title>Complete genome sequence of Sphingobium barthaii strain KK22, a high-molecular-weight polycyclic aromatic hydrocarbon-degrading soil bacterium.</title>
        <authorList>
            <person name="Mori J.F."/>
            <person name="Kanaly R.A."/>
        </authorList>
    </citation>
    <scope>NUCLEOTIDE SEQUENCE [LARGE SCALE GENOMIC DNA]</scope>
    <source>
        <strain evidence="7">KK22</strain>
    </source>
</reference>
<feature type="signal peptide" evidence="2">
    <location>
        <begin position="1"/>
        <end position="25"/>
    </location>
</feature>
<reference evidence="3 6" key="2">
    <citation type="journal article" date="2013" name="Environ. Sci. Technol.">
        <title>The 4-tert-butylphenol-utilizing bacterium Sphingobium fuliginis OMI can degrade bisphenols via phenolic ring hydroxylation and meta-cleavage pathway.</title>
        <authorList>
            <person name="Ogata Y."/>
            <person name="Goda S."/>
            <person name="Toyama T."/>
            <person name="Sei K."/>
            <person name="Ike M."/>
        </authorList>
    </citation>
    <scope>NUCLEOTIDE SEQUENCE [LARGE SCALE GENOMIC DNA]</scope>
    <source>
        <strain evidence="3 6">OMI</strain>
    </source>
</reference>
<evidence type="ECO:0000313" key="5">
    <source>
        <dbReference type="EMBL" id="QOT73650.1"/>
    </source>
</evidence>
<dbReference type="Proteomes" id="UP000593663">
    <property type="component" value="Chromosome 2"/>
</dbReference>
<dbReference type="AlphaFoldDB" id="A0A292ZLN2"/>
<evidence type="ECO:0000313" key="6">
    <source>
        <dbReference type="Proteomes" id="UP000221538"/>
    </source>
</evidence>
<accession>A0A292ZLN2</accession>
<sequence>MNRLLALFACLALALSFTTASVAHAMEPIDCIDAEGPAAAETHDGGDAGQTSGDTDRAYPHQHGGCHGHHVAAAVAMSEITSGPVHRMVKLRWTPTIHGAAPPRSELRPPIA</sequence>
<evidence type="ECO:0000313" key="4">
    <source>
        <dbReference type="EMBL" id="GFZ95830.1"/>
    </source>
</evidence>
<feature type="chain" id="PRO_5044572723" description="DUF2946 domain-containing protein" evidence="2">
    <location>
        <begin position="26"/>
        <end position="112"/>
    </location>
</feature>
<reference evidence="4" key="3">
    <citation type="journal article" date="2014" name="Int. J. Syst. Evol. Microbiol.">
        <title>Complete genome of a new Firmicutes species belonging to the dominant human colonic microbiota ('Ruminococcus bicirculans') reveals two chromosomes and a selective capacity to utilize plant glucans.</title>
        <authorList>
            <consortium name="NISC Comparative Sequencing Program"/>
            <person name="Wegmann U."/>
            <person name="Louis P."/>
            <person name="Goesmann A."/>
            <person name="Henrissat B."/>
            <person name="Duncan S.H."/>
            <person name="Flint H.J."/>
        </authorList>
    </citation>
    <scope>NUCLEOTIDE SEQUENCE</scope>
    <source>
        <strain evidence="4">CCM 7327</strain>
    </source>
</reference>
<dbReference type="Proteomes" id="UP000628109">
    <property type="component" value="Unassembled WGS sequence"/>
</dbReference>
<dbReference type="RefSeq" id="WP_025549463.1">
    <property type="nucleotide sequence ID" value="NZ_BATN01000044.1"/>
</dbReference>
<protein>
    <recommendedName>
        <fullName evidence="9">DUF2946 domain-containing protein</fullName>
    </recommendedName>
</protein>
<dbReference type="EMBL" id="BEWI01000032">
    <property type="protein sequence ID" value="GAY23781.1"/>
    <property type="molecule type" value="Genomic_DNA"/>
</dbReference>
<evidence type="ECO:0008006" key="9">
    <source>
        <dbReference type="Google" id="ProtNLM"/>
    </source>
</evidence>
<reference evidence="8" key="6">
    <citation type="journal article" date="2019" name="Int. J. Syst. Evol. Microbiol.">
        <title>The Global Catalogue of Microorganisms (GCM) 10K type strain sequencing project: providing services to taxonomists for standard genome sequencing and annotation.</title>
        <authorList>
            <consortium name="The Broad Institute Genomics Platform"/>
            <consortium name="The Broad Institute Genome Sequencing Center for Infectious Disease"/>
            <person name="Wu L."/>
            <person name="Ma J."/>
        </authorList>
    </citation>
    <scope>NUCLEOTIDE SEQUENCE [LARGE SCALE GENOMIC DNA]</scope>
    <source>
        <strain evidence="8">CCM 7327</strain>
    </source>
</reference>
<reference evidence="3 6" key="1">
    <citation type="journal article" date="2013" name="Biodegradation">
        <title>Occurrence of 4-tert-butylphenol (4-t-BP) biodegradation in an aquatic sample caused by the presence of Spirodela polyrrhiza and isolation of a 4-t-BP-utilizing bacterium.</title>
        <authorList>
            <person name="Ogata Y."/>
            <person name="Toyama T."/>
            <person name="Yu N."/>
            <person name="Wang X."/>
            <person name="Sei K."/>
            <person name="Ike M."/>
        </authorList>
    </citation>
    <scope>NUCLEOTIDE SEQUENCE [LARGE SCALE GENOMIC DNA]</scope>
    <source>
        <strain evidence="3 6">OMI</strain>
    </source>
</reference>
<proteinExistence type="predicted"/>
<name>A0A292ZLN2_SPHSA</name>
<evidence type="ECO:0000313" key="3">
    <source>
        <dbReference type="EMBL" id="GAY23781.1"/>
    </source>
</evidence>